<name>F1L431_ASCSU</name>
<proteinExistence type="evidence at transcript level"/>
<dbReference type="InterPro" id="IPR050887">
    <property type="entry name" value="Beta-mannosidase_GH2"/>
</dbReference>
<evidence type="ECO:0000259" key="6">
    <source>
        <dbReference type="Pfam" id="PF17753"/>
    </source>
</evidence>
<evidence type="ECO:0000256" key="3">
    <source>
        <dbReference type="ARBA" id="ARBA00012754"/>
    </source>
</evidence>
<evidence type="ECO:0000256" key="1">
    <source>
        <dbReference type="ARBA" id="ARBA00000829"/>
    </source>
</evidence>
<dbReference type="InterPro" id="IPR013783">
    <property type="entry name" value="Ig-like_fold"/>
</dbReference>
<evidence type="ECO:0000256" key="2">
    <source>
        <dbReference type="ARBA" id="ARBA00007401"/>
    </source>
</evidence>
<comment type="similarity">
    <text evidence="2">Belongs to the glycosyl hydrolase 2 family.</text>
</comment>
<dbReference type="PANTHER" id="PTHR43730">
    <property type="entry name" value="BETA-MANNOSIDASE"/>
    <property type="match status" value="1"/>
</dbReference>
<evidence type="ECO:0000256" key="4">
    <source>
        <dbReference type="ARBA" id="ARBA00022801"/>
    </source>
</evidence>
<comment type="catalytic activity">
    <reaction evidence="1">
        <text>Hydrolysis of terminal, non-reducing beta-D-mannose residues in beta-D-mannosides.</text>
        <dbReference type="EC" id="3.2.1.25"/>
    </reaction>
</comment>
<dbReference type="Gene3D" id="3.20.20.80">
    <property type="entry name" value="Glycosidases"/>
    <property type="match status" value="1"/>
</dbReference>
<keyword evidence="4" id="KW-0378">Hydrolase</keyword>
<dbReference type="EC" id="3.2.1.25" evidence="3"/>
<dbReference type="AlphaFoldDB" id="F1L431"/>
<organism evidence="7">
    <name type="scientific">Ascaris suum</name>
    <name type="common">Pig roundworm</name>
    <name type="synonym">Ascaris lumbricoides</name>
    <dbReference type="NCBI Taxonomy" id="6253"/>
    <lineage>
        <taxon>Eukaryota</taxon>
        <taxon>Metazoa</taxon>
        <taxon>Ecdysozoa</taxon>
        <taxon>Nematoda</taxon>
        <taxon>Chromadorea</taxon>
        <taxon>Rhabditida</taxon>
        <taxon>Spirurina</taxon>
        <taxon>Ascaridomorpha</taxon>
        <taxon>Ascaridoidea</taxon>
        <taxon>Ascarididae</taxon>
        <taxon>Ascaris</taxon>
    </lineage>
</organism>
<keyword evidence="5" id="KW-0326">Glycosidase</keyword>
<accession>F1L431</accession>
<evidence type="ECO:0000313" key="7">
    <source>
        <dbReference type="EMBL" id="ADY44885.1"/>
    </source>
</evidence>
<dbReference type="Pfam" id="PF17753">
    <property type="entry name" value="Ig_mannosidase"/>
    <property type="match status" value="1"/>
</dbReference>
<evidence type="ECO:0000256" key="5">
    <source>
        <dbReference type="ARBA" id="ARBA00023295"/>
    </source>
</evidence>
<protein>
    <recommendedName>
        <fullName evidence="3">beta-mannosidase</fullName>
        <ecNumber evidence="3">3.2.1.25</ecNumber>
    </recommendedName>
</protein>
<dbReference type="InterPro" id="IPR017853">
    <property type="entry name" value="GH"/>
</dbReference>
<dbReference type="EMBL" id="JI170955">
    <property type="protein sequence ID" value="ADY44885.1"/>
    <property type="molecule type" value="mRNA"/>
</dbReference>
<feature type="domain" description="Beta-mannosidase Ig-fold" evidence="6">
    <location>
        <begin position="461"/>
        <end position="530"/>
    </location>
</feature>
<dbReference type="PANTHER" id="PTHR43730:SF1">
    <property type="entry name" value="BETA-MANNOSIDASE"/>
    <property type="match status" value="1"/>
</dbReference>
<dbReference type="GO" id="GO:0006516">
    <property type="term" value="P:glycoprotein catabolic process"/>
    <property type="evidence" value="ECO:0007669"/>
    <property type="project" value="TreeGrafter"/>
</dbReference>
<dbReference type="InterPro" id="IPR041625">
    <property type="entry name" value="Beta-mannosidase_Ig"/>
</dbReference>
<reference evidence="7" key="1">
    <citation type="journal article" date="2011" name="Genome Res.">
        <title>Deep small RNA sequencing from the nematode Ascaris reveals conservation, functional diversification, and novel developmental profiles.</title>
        <authorList>
            <person name="Wang J."/>
            <person name="Czech B."/>
            <person name="Crunk A."/>
            <person name="Wallace A."/>
            <person name="Mitreva M."/>
            <person name="Hannon G.J."/>
            <person name="Davis R.E."/>
        </authorList>
    </citation>
    <scope>NUCLEOTIDE SEQUENCE</scope>
</reference>
<dbReference type="Gene3D" id="2.60.40.10">
    <property type="entry name" value="Immunoglobulins"/>
    <property type="match status" value="1"/>
</dbReference>
<dbReference type="GO" id="GO:0004567">
    <property type="term" value="F:beta-mannosidase activity"/>
    <property type="evidence" value="ECO:0007669"/>
    <property type="project" value="UniProtKB-EC"/>
</dbReference>
<sequence length="539" mass="62468">MRFLLKSTVDANMNALRVWGGGRYESDEFYEMADEMGILIWHDLMFACALYPVDEIFLSSVRKEITQQIRRLRHHASILIWAGNNENELAIRASWWYVNNYPIDAMVKDYVKLYRETIAPIVSELDDSRPFIVSSPSNGIDAEREGGVAINPNDPKYGDIHFYNEMVDLWKDNVYQIPRCATEYGVQSLPRKETLLHYLNESEWYYMSKGMINRQHHPGGVLSLITMIFSHFRISIECSSHNRNDLYGCRYLNSTTFLDRFIYYTQLHQAIAYQTQTEHYRRWRGIINKDGEGNTMCALYWQLNDVWAAPTWSTIDFDLSWKPAHYFARRFFDKTIISMYLDDAWNLRVFVVSDDVETLVNHTVMVDMLAWTNGFKPVYSANKTIDIPALTSIPLVMFETTANEMISKALKDDEEFIMRGRLLRPDGRQVGYDAILHPDKLYKADESTFGTVTVESFKQIDKSNYELKLNADKITPFVWLELTPGVIGSFSDNAFTMTEPSRTLIVHVEYSPQMRTLTKQDVEVCSLRNCGIKGSASET</sequence>
<dbReference type="FunFam" id="3.20.20.80:FF:000050">
    <property type="entry name" value="Beta-mannosidase B"/>
    <property type="match status" value="1"/>
</dbReference>
<dbReference type="SUPFAM" id="SSF51445">
    <property type="entry name" value="(Trans)glycosidases"/>
    <property type="match status" value="1"/>
</dbReference>